<gene>
    <name evidence="2" type="ORF">F9K24_13165</name>
</gene>
<dbReference type="AlphaFoldDB" id="A0A833H0C5"/>
<organism evidence="2 3">
    <name type="scientific">Leptonema illini</name>
    <dbReference type="NCBI Taxonomy" id="183"/>
    <lineage>
        <taxon>Bacteria</taxon>
        <taxon>Pseudomonadati</taxon>
        <taxon>Spirochaetota</taxon>
        <taxon>Spirochaetia</taxon>
        <taxon>Leptospirales</taxon>
        <taxon>Leptospiraceae</taxon>
        <taxon>Leptonema</taxon>
    </lineage>
</organism>
<evidence type="ECO:0000256" key="1">
    <source>
        <dbReference type="SAM" id="SignalP"/>
    </source>
</evidence>
<accession>A0A833H0C5</accession>
<evidence type="ECO:0000313" key="3">
    <source>
        <dbReference type="Proteomes" id="UP000460298"/>
    </source>
</evidence>
<dbReference type="EMBL" id="WBUI01000013">
    <property type="protein sequence ID" value="KAB2931542.1"/>
    <property type="molecule type" value="Genomic_DNA"/>
</dbReference>
<reference evidence="2 3" key="1">
    <citation type="submission" date="2019-10" db="EMBL/GenBank/DDBJ databases">
        <title>Extracellular Electron Transfer in a Candidatus Methanoperedens spp. Enrichment Culture.</title>
        <authorList>
            <person name="Berger S."/>
            <person name="Rangel Shaw D."/>
            <person name="Berben T."/>
            <person name="In 'T Zandt M."/>
            <person name="Frank J."/>
            <person name="Reimann J."/>
            <person name="Jetten M.S.M."/>
            <person name="Welte C.U."/>
        </authorList>
    </citation>
    <scope>NUCLEOTIDE SEQUENCE [LARGE SCALE GENOMIC DNA]</scope>
    <source>
        <strain evidence="2">SB12</strain>
    </source>
</reference>
<proteinExistence type="predicted"/>
<sequence length="411" mass="46231">MPSHRFALFAFIAALSFCTSTLPGAPVKNGRIAKPVCLMQPEGCPCYSGADQKNIATRIYHNEALIEAGEAVAQLTPVARYTGHALEKNAAVCYYPTAALRWQPEAVDHVLSVQKLDHRPLPLEELFLGLRKEDALQTVSSYKKASLGKFWFTYYHLALEEHHPGPKVPVLSPQGKVIGHTSQEFQKQVRWQGSGIADDGTKYHYSGIQGRYHIYDEEWGMGAGRGYEVFPYRTIAVNFKGFCSRLYPNDGVQRESCRRGGVLGIAVFMPEVAARNVKMEDGSVHDGWFCATDTGAPTHIKEDRIDIFVGAHGGGNPYLPASRQWNSMYAAGLRNSVQWDWRLWQTETQRIWCDLNRLPKEGEAPDPNRHCLHDFHTTTPEKAVTMQVAFTPSGELLRCRTGRQIRELRKR</sequence>
<feature type="chain" id="PRO_5032384173" evidence="1">
    <location>
        <begin position="26"/>
        <end position="411"/>
    </location>
</feature>
<comment type="caution">
    <text evidence="2">The sequence shown here is derived from an EMBL/GenBank/DDBJ whole genome shotgun (WGS) entry which is preliminary data.</text>
</comment>
<name>A0A833H0C5_9LEPT</name>
<dbReference type="Proteomes" id="UP000460298">
    <property type="component" value="Unassembled WGS sequence"/>
</dbReference>
<dbReference type="CDD" id="cd22785">
    <property type="entry name" value="DPBB_MltA-like"/>
    <property type="match status" value="1"/>
</dbReference>
<keyword evidence="1" id="KW-0732">Signal</keyword>
<evidence type="ECO:0000313" key="2">
    <source>
        <dbReference type="EMBL" id="KAB2931542.1"/>
    </source>
</evidence>
<protein>
    <submittedName>
        <fullName evidence="2">Uncharacterized protein</fullName>
    </submittedName>
</protein>
<feature type="signal peptide" evidence="1">
    <location>
        <begin position="1"/>
        <end position="25"/>
    </location>
</feature>